<sequence length="585" mass="68046">MEESPALLNLPAEMIILIIKYLDTPTVYNIYNTCKPLREIITQGVVKNLKFSLNILSTADSLKTDFFKAVAYSLKDLSLSGMHDLTKTKLIQAVRHLKSLQTLDVTYTDISICDLLDIHPLCPTVKNIAINYIFGKLGMTRMTPEFIEACQNLLAKFENIHFVGSSINLMYSNFSIHVLNKTKLQSLKYTISECDYVCTTDVSNYSYKEPMMMVPCRVLFITILNWKDLNSYYGTTVQQHLLSKIDLTKYEYCIITMTRVRYYNIYGSELIRGFFERYFNIAAKDFFEDPQTPLNGNMSMIFWEKEKNVFNEALFQKLFKQLQEYFPSFINDKVRRKTIDWYYIEPDGSKLETERPKKAGLKRKIIAPTINLNYDDIFEDKKELRVSVFFDACFGYGVLLEPTYEYLKKLTYFSLTGSMRYATPFFDVLFSSCTNLVTFNLECKSIFASAVIKSKSLSESKSLKNFRILGKNIDFKALYLTLSECISLEKVYIIEDIETQISDVAEPSVLVEKCQTLRYLYIEAPVSEIGKVRKMQAVNRIKKMYNRNALIAEMYSRSLNSRYRYQFDPFIEDFHLSPIKPLDVI</sequence>
<dbReference type="RefSeq" id="XP_028031437.1">
    <property type="nucleotide sequence ID" value="XM_028175636.1"/>
</dbReference>
<evidence type="ECO:0000259" key="1">
    <source>
        <dbReference type="PROSITE" id="PS50181"/>
    </source>
</evidence>
<feature type="domain" description="F-box" evidence="1">
    <location>
        <begin position="4"/>
        <end position="49"/>
    </location>
</feature>
<evidence type="ECO:0000313" key="3">
    <source>
        <dbReference type="RefSeq" id="XP_028031437.1"/>
    </source>
</evidence>
<reference evidence="3" key="1">
    <citation type="submission" date="2025-08" db="UniProtKB">
        <authorList>
            <consortium name="RefSeq"/>
        </authorList>
    </citation>
    <scope>IDENTIFICATION</scope>
    <source>
        <tissue evidence="3">Silk gland</tissue>
    </source>
</reference>
<name>A0A6J2JR11_BOMMA</name>
<keyword evidence="2" id="KW-1185">Reference proteome</keyword>
<dbReference type="SUPFAM" id="SSF81383">
    <property type="entry name" value="F-box domain"/>
    <property type="match status" value="1"/>
</dbReference>
<organism evidence="2 3">
    <name type="scientific">Bombyx mandarina</name>
    <name type="common">Wild silk moth</name>
    <name type="synonym">Wild silkworm</name>
    <dbReference type="NCBI Taxonomy" id="7092"/>
    <lineage>
        <taxon>Eukaryota</taxon>
        <taxon>Metazoa</taxon>
        <taxon>Ecdysozoa</taxon>
        <taxon>Arthropoda</taxon>
        <taxon>Hexapoda</taxon>
        <taxon>Insecta</taxon>
        <taxon>Pterygota</taxon>
        <taxon>Neoptera</taxon>
        <taxon>Endopterygota</taxon>
        <taxon>Lepidoptera</taxon>
        <taxon>Glossata</taxon>
        <taxon>Ditrysia</taxon>
        <taxon>Bombycoidea</taxon>
        <taxon>Bombycidae</taxon>
        <taxon>Bombycinae</taxon>
        <taxon>Bombyx</taxon>
    </lineage>
</organism>
<gene>
    <name evidence="3" type="primary">LOC114243967</name>
</gene>
<dbReference type="InterPro" id="IPR036047">
    <property type="entry name" value="F-box-like_dom_sf"/>
</dbReference>
<dbReference type="InterPro" id="IPR032675">
    <property type="entry name" value="LRR_dom_sf"/>
</dbReference>
<accession>A0A6J2JR11</accession>
<protein>
    <submittedName>
        <fullName evidence="3">Uncharacterized protein LOC114243967</fullName>
    </submittedName>
</protein>
<evidence type="ECO:0000313" key="2">
    <source>
        <dbReference type="Proteomes" id="UP000504629"/>
    </source>
</evidence>
<dbReference type="OrthoDB" id="7419010at2759"/>
<dbReference type="GeneID" id="114243967"/>
<dbReference type="KEGG" id="bman:114243967"/>
<dbReference type="InterPro" id="IPR001810">
    <property type="entry name" value="F-box_dom"/>
</dbReference>
<dbReference type="Gene3D" id="3.80.10.10">
    <property type="entry name" value="Ribonuclease Inhibitor"/>
    <property type="match status" value="2"/>
</dbReference>
<dbReference type="PROSITE" id="PS50181">
    <property type="entry name" value="FBOX"/>
    <property type="match status" value="1"/>
</dbReference>
<proteinExistence type="predicted"/>
<dbReference type="SUPFAM" id="SSF52047">
    <property type="entry name" value="RNI-like"/>
    <property type="match status" value="1"/>
</dbReference>
<dbReference type="Proteomes" id="UP000504629">
    <property type="component" value="Unplaced"/>
</dbReference>
<dbReference type="AlphaFoldDB" id="A0A6J2JR11"/>